<evidence type="ECO:0000313" key="8">
    <source>
        <dbReference type="Proteomes" id="UP000801428"/>
    </source>
</evidence>
<organism evidence="7 8">
    <name type="scientific">Curvularia kusanoi</name>
    <name type="common">Cochliobolus kusanoi</name>
    <dbReference type="NCBI Taxonomy" id="90978"/>
    <lineage>
        <taxon>Eukaryota</taxon>
        <taxon>Fungi</taxon>
        <taxon>Dikarya</taxon>
        <taxon>Ascomycota</taxon>
        <taxon>Pezizomycotina</taxon>
        <taxon>Dothideomycetes</taxon>
        <taxon>Pleosporomycetidae</taxon>
        <taxon>Pleosporales</taxon>
        <taxon>Pleosporineae</taxon>
        <taxon>Pleosporaceae</taxon>
        <taxon>Curvularia</taxon>
    </lineage>
</organism>
<proteinExistence type="predicted"/>
<dbReference type="SUPFAM" id="SSF51197">
    <property type="entry name" value="Clavaminate synthase-like"/>
    <property type="match status" value="1"/>
</dbReference>
<keyword evidence="4" id="KW-0560">Oxidoreductase</keyword>
<sequence>MNVNELATELGAEPNLLLRLLRYAATQWMVEQVDVDAFRATDVTSYLCMSGLESVVFHVTERNIALYNALPKWLAENSYKQPQDNKWLPFNLSKNTNLHFFEWLSQRPRHQQAFNEYMSFQRVGQQSWLDAFPLEKYMKESNSSSVNRKLVVDVGGGYGHQCQEILKRYPGVRGRIVLQDTHMAAIDCAKTIEGLEVVHHDFTNAQPVQGACVYYLRNILHDWPDQACQDILRHLKAALASDSVILLDELVIQEGSGHWYGASFDLLMMANYGARERSLTEWDRILKKSGLERKEFIPYRKKCKFGAVITGLDLNCVGEETVAQLRQATWEHKLLIIKGQHDLEPNRGWDLLQKLDPTSKKIDNTTFARAFYPKNAIVANIRYVEVPDAGSFVFIGKGQQDDPRYGKPGLNMGDGNLNQYYSKPLSDSEFEAGRTRFHWWSTDGTFWQYEPPTFTMLRPIKFPAGGLDKQIVEWADGSDQRMEVKPGRTAFVDVEQLYDMLSDEEKRMLDHSWVEYMYWPYEWIKGCRGAPNGLGVASEGREVPEEEMEKIEEIDKTWQKKYPLVWVNPVTGRKSFQVQHNLARRLFIRRGPNDDPKVIDDVAKVRKFLDDFHLRIIKPEYIWVGPDEEQDLLLFQNYGLFHTKIDYPASWGVRTVHQGWLPGGEKPKGPVPIPGED</sequence>
<dbReference type="Gene3D" id="3.60.130.10">
    <property type="entry name" value="Clavaminate synthase-like"/>
    <property type="match status" value="1"/>
</dbReference>
<reference evidence="7" key="1">
    <citation type="submission" date="2019-04" db="EMBL/GenBank/DDBJ databases">
        <title>Sequencing of skin fungus with MAO and IRED activity.</title>
        <authorList>
            <person name="Marsaioli A.J."/>
            <person name="Bonatto J.M.C."/>
            <person name="Reis Junior O."/>
        </authorList>
    </citation>
    <scope>NUCLEOTIDE SEQUENCE</scope>
    <source>
        <strain evidence="7">30M1</strain>
    </source>
</reference>
<evidence type="ECO:0000256" key="3">
    <source>
        <dbReference type="ARBA" id="ARBA00022691"/>
    </source>
</evidence>
<evidence type="ECO:0000259" key="5">
    <source>
        <dbReference type="Pfam" id="PF00891"/>
    </source>
</evidence>
<accession>A0A9P4W3Z6</accession>
<dbReference type="PANTHER" id="PTHR43712">
    <property type="entry name" value="PUTATIVE (AFU_ORTHOLOGUE AFUA_4G14580)-RELATED"/>
    <property type="match status" value="1"/>
</dbReference>
<dbReference type="InterPro" id="IPR029063">
    <property type="entry name" value="SAM-dependent_MTases_sf"/>
</dbReference>
<dbReference type="GO" id="GO:0016491">
    <property type="term" value="F:oxidoreductase activity"/>
    <property type="evidence" value="ECO:0007669"/>
    <property type="project" value="UniProtKB-KW"/>
</dbReference>
<evidence type="ECO:0000256" key="4">
    <source>
        <dbReference type="ARBA" id="ARBA00023002"/>
    </source>
</evidence>
<keyword evidence="8" id="KW-1185">Reference proteome</keyword>
<keyword evidence="2" id="KW-0808">Transferase</keyword>
<name>A0A9P4W3Z6_CURKU</name>
<dbReference type="Pfam" id="PF02668">
    <property type="entry name" value="TauD"/>
    <property type="match status" value="1"/>
</dbReference>
<comment type="caution">
    <text evidence="7">The sequence shown here is derived from an EMBL/GenBank/DDBJ whole genome shotgun (WGS) entry which is preliminary data.</text>
</comment>
<keyword evidence="3" id="KW-0949">S-adenosyl-L-methionine</keyword>
<evidence type="ECO:0000256" key="2">
    <source>
        <dbReference type="ARBA" id="ARBA00022679"/>
    </source>
</evidence>
<dbReference type="InterPro" id="IPR036388">
    <property type="entry name" value="WH-like_DNA-bd_sf"/>
</dbReference>
<dbReference type="GO" id="GO:0032259">
    <property type="term" value="P:methylation"/>
    <property type="evidence" value="ECO:0007669"/>
    <property type="project" value="UniProtKB-KW"/>
</dbReference>
<dbReference type="PANTHER" id="PTHR43712:SF2">
    <property type="entry name" value="O-METHYLTRANSFERASE CICE"/>
    <property type="match status" value="1"/>
</dbReference>
<dbReference type="InterPro" id="IPR042098">
    <property type="entry name" value="TauD-like_sf"/>
</dbReference>
<dbReference type="AlphaFoldDB" id="A0A9P4W3Z6"/>
<dbReference type="Gene3D" id="1.10.10.10">
    <property type="entry name" value="Winged helix-like DNA-binding domain superfamily/Winged helix DNA-binding domain"/>
    <property type="match status" value="1"/>
</dbReference>
<dbReference type="Gene3D" id="3.40.50.150">
    <property type="entry name" value="Vaccinia Virus protein VP39"/>
    <property type="match status" value="1"/>
</dbReference>
<evidence type="ECO:0000259" key="6">
    <source>
        <dbReference type="Pfam" id="PF02668"/>
    </source>
</evidence>
<dbReference type="OrthoDB" id="93019at2759"/>
<dbReference type="EMBL" id="SWKU01000039">
    <property type="protein sequence ID" value="KAF2994622.1"/>
    <property type="molecule type" value="Genomic_DNA"/>
</dbReference>
<dbReference type="InterPro" id="IPR003819">
    <property type="entry name" value="TauD/TfdA-like"/>
</dbReference>
<dbReference type="PROSITE" id="PS51683">
    <property type="entry name" value="SAM_OMT_II"/>
    <property type="match status" value="1"/>
</dbReference>
<feature type="domain" description="TauD/TfdA-like" evidence="6">
    <location>
        <begin position="433"/>
        <end position="650"/>
    </location>
</feature>
<dbReference type="SUPFAM" id="SSF53335">
    <property type="entry name" value="S-adenosyl-L-methionine-dependent methyltransferases"/>
    <property type="match status" value="1"/>
</dbReference>
<evidence type="ECO:0000256" key="1">
    <source>
        <dbReference type="ARBA" id="ARBA00022603"/>
    </source>
</evidence>
<dbReference type="Pfam" id="PF00891">
    <property type="entry name" value="Methyltransf_2"/>
    <property type="match status" value="1"/>
</dbReference>
<dbReference type="GO" id="GO:0008171">
    <property type="term" value="F:O-methyltransferase activity"/>
    <property type="evidence" value="ECO:0007669"/>
    <property type="project" value="InterPro"/>
</dbReference>
<dbReference type="Proteomes" id="UP000801428">
    <property type="component" value="Unassembled WGS sequence"/>
</dbReference>
<protein>
    <submittedName>
        <fullName evidence="7">Uncharacterized protein</fullName>
    </submittedName>
</protein>
<feature type="domain" description="O-methyltransferase C-terminal" evidence="5">
    <location>
        <begin position="149"/>
        <end position="291"/>
    </location>
</feature>
<keyword evidence="1" id="KW-0489">Methyltransferase</keyword>
<gene>
    <name evidence="7" type="ORF">E8E13_003550</name>
</gene>
<dbReference type="InterPro" id="IPR001077">
    <property type="entry name" value="COMT_C"/>
</dbReference>
<evidence type="ECO:0000313" key="7">
    <source>
        <dbReference type="EMBL" id="KAF2994622.1"/>
    </source>
</evidence>
<dbReference type="InterPro" id="IPR016461">
    <property type="entry name" value="COMT-like"/>
</dbReference>